<feature type="region of interest" description="Disordered" evidence="1">
    <location>
        <begin position="102"/>
        <end position="220"/>
    </location>
</feature>
<feature type="region of interest" description="Disordered" evidence="1">
    <location>
        <begin position="1"/>
        <end position="36"/>
    </location>
</feature>
<evidence type="ECO:0000313" key="2">
    <source>
        <dbReference type="Proteomes" id="UP000504628"/>
    </source>
</evidence>
<feature type="compositionally biased region" description="Basic and acidic residues" evidence="1">
    <location>
        <begin position="197"/>
        <end position="213"/>
    </location>
</feature>
<dbReference type="InParanoid" id="A0A7E6CRH1"/>
<evidence type="ECO:0000313" key="3">
    <source>
        <dbReference type="RefSeq" id="XP_035869472.1"/>
    </source>
</evidence>
<dbReference type="CTD" id="145270"/>
<dbReference type="RefSeq" id="XP_035869472.1">
    <property type="nucleotide sequence ID" value="XM_036013579.1"/>
</dbReference>
<feature type="compositionally biased region" description="Basic residues" evidence="1">
    <location>
        <begin position="20"/>
        <end position="31"/>
    </location>
</feature>
<reference evidence="3" key="1">
    <citation type="submission" date="2025-08" db="UniProtKB">
        <authorList>
            <consortium name="RefSeq"/>
        </authorList>
    </citation>
    <scope>IDENTIFICATION</scope>
    <source>
        <tissue evidence="3">Muscle</tissue>
    </source>
</reference>
<evidence type="ECO:0000256" key="1">
    <source>
        <dbReference type="SAM" id="MobiDB-lite"/>
    </source>
</evidence>
<dbReference type="GeneID" id="114493358"/>
<accession>A0A7E6CRH1</accession>
<dbReference type="Proteomes" id="UP000504628">
    <property type="component" value="Chromosome 1"/>
</dbReference>
<feature type="compositionally biased region" description="Polar residues" evidence="1">
    <location>
        <begin position="185"/>
        <end position="195"/>
    </location>
</feature>
<keyword evidence="2" id="KW-1185">Reference proteome</keyword>
<proteinExistence type="predicted"/>
<organism evidence="2 3">
    <name type="scientific">Phyllostomus discolor</name>
    <name type="common">pale spear-nosed bat</name>
    <dbReference type="NCBI Taxonomy" id="89673"/>
    <lineage>
        <taxon>Eukaryota</taxon>
        <taxon>Metazoa</taxon>
        <taxon>Chordata</taxon>
        <taxon>Craniata</taxon>
        <taxon>Vertebrata</taxon>
        <taxon>Euteleostomi</taxon>
        <taxon>Mammalia</taxon>
        <taxon>Eutheria</taxon>
        <taxon>Laurasiatheria</taxon>
        <taxon>Chiroptera</taxon>
        <taxon>Yangochiroptera</taxon>
        <taxon>Phyllostomidae</taxon>
        <taxon>Phyllostominae</taxon>
        <taxon>Phyllostomus</taxon>
    </lineage>
</organism>
<protein>
    <submittedName>
        <fullName evidence="3">Proline-rich membrane anchor 1 isoform X1</fullName>
    </submittedName>
</protein>
<feature type="compositionally biased region" description="Polar residues" evidence="1">
    <location>
        <begin position="1"/>
        <end position="19"/>
    </location>
</feature>
<dbReference type="AlphaFoldDB" id="A0A7E6CRH1"/>
<gene>
    <name evidence="3" type="primary">PRIMA1</name>
</gene>
<sequence length="220" mass="23687">MSAQFTTASLDGDQESLQQRWRRRRRRRRGARAGALPAREAGEALAKLTSVFLFRALFISPPPAALLPERTLPAGVSRRCLSGAGVTDEESFCTPAPWAAARRHREGRGPGEGTRCQLPAARKRLSPPPPPPRQPALALGAGCRPSRPARGQAQPGATAPCTQCERAAPGTPAQRPRRPKPHANFCSSARCSSQAREAPKRPRSRSGDTRRAAEVLLQGD</sequence>
<name>A0A7E6CRH1_9CHIR</name>